<name>A0A385JN59_PROMI</name>
<dbReference type="SUPFAM" id="SSF53448">
    <property type="entry name" value="Nucleotide-diphospho-sugar transferases"/>
    <property type="match status" value="1"/>
</dbReference>
<dbReference type="GO" id="GO:0016758">
    <property type="term" value="F:hexosyltransferase activity"/>
    <property type="evidence" value="ECO:0007669"/>
    <property type="project" value="UniProtKB-ARBA"/>
</dbReference>
<evidence type="ECO:0000256" key="3">
    <source>
        <dbReference type="SAM" id="Phobius"/>
    </source>
</evidence>
<evidence type="ECO:0000313" key="5">
    <source>
        <dbReference type="EMBL" id="AXY99726.1"/>
    </source>
</evidence>
<dbReference type="EMBL" id="KY710712">
    <property type="protein sequence ID" value="AXY99726.1"/>
    <property type="molecule type" value="Genomic_DNA"/>
</dbReference>
<dbReference type="Gene3D" id="3.90.550.10">
    <property type="entry name" value="Spore Coat Polysaccharide Biosynthesis Protein SpsA, Chain A"/>
    <property type="match status" value="1"/>
</dbReference>
<evidence type="ECO:0000256" key="1">
    <source>
        <dbReference type="ARBA" id="ARBA00022676"/>
    </source>
</evidence>
<keyword evidence="1" id="KW-0328">Glycosyltransferase</keyword>
<dbReference type="PANTHER" id="PTHR22916">
    <property type="entry name" value="GLYCOSYLTRANSFERASE"/>
    <property type="match status" value="1"/>
</dbReference>
<keyword evidence="2" id="KW-0808">Transferase</keyword>
<dbReference type="Pfam" id="PF00535">
    <property type="entry name" value="Glycos_transf_2"/>
    <property type="match status" value="1"/>
</dbReference>
<proteinExistence type="predicted"/>
<evidence type="ECO:0000256" key="2">
    <source>
        <dbReference type="ARBA" id="ARBA00022679"/>
    </source>
</evidence>
<organism evidence="5">
    <name type="scientific">Proteus mirabilis</name>
    <dbReference type="NCBI Taxonomy" id="584"/>
    <lineage>
        <taxon>Bacteria</taxon>
        <taxon>Pseudomonadati</taxon>
        <taxon>Pseudomonadota</taxon>
        <taxon>Gammaproteobacteria</taxon>
        <taxon>Enterobacterales</taxon>
        <taxon>Morganellaceae</taxon>
        <taxon>Proteus</taxon>
    </lineage>
</organism>
<keyword evidence="3" id="KW-1133">Transmembrane helix</keyword>
<accession>A0A385JN59</accession>
<sequence length="301" mass="35898">MISIIIPCYNDWQSLEKNLDSLLLFAKKIDGEVIIINDGSSDNIARDIKNIINPQLTYLEQENKGVSSARNKGILFAKKEKLLFLDSDDYINFDELIKHSEEIKNFDLIYWDTIKVFPNNKNIIYKTYLEKDVNDLVYALLCRKYYLFMGSFIISKKISQKIMFDENYKYGEDLKFIYECIDSINSFTKLDNINLFYIQRCNSAMYTFSHRRFDSVKALESISIRNNTLKKIDLENFIKKDKKIILNNFIRSFPLGKIYSKRKEFIEINNIIKNIFGKNKFIYELNFFLYLIIYKFYLLKK</sequence>
<dbReference type="PANTHER" id="PTHR22916:SF51">
    <property type="entry name" value="GLYCOSYLTRANSFERASE EPSH-RELATED"/>
    <property type="match status" value="1"/>
</dbReference>
<feature type="transmembrane region" description="Helical" evidence="3">
    <location>
        <begin position="281"/>
        <end position="299"/>
    </location>
</feature>
<evidence type="ECO:0000259" key="4">
    <source>
        <dbReference type="Pfam" id="PF00535"/>
    </source>
</evidence>
<dbReference type="RefSeq" id="WP_161680156.1">
    <property type="nucleotide sequence ID" value="NZ_CAXOHW010000005.1"/>
</dbReference>
<dbReference type="InterPro" id="IPR001173">
    <property type="entry name" value="Glyco_trans_2-like"/>
</dbReference>
<protein>
    <submittedName>
        <fullName evidence="5">Gt1</fullName>
    </submittedName>
</protein>
<keyword evidence="3" id="KW-0812">Transmembrane</keyword>
<dbReference type="InterPro" id="IPR029044">
    <property type="entry name" value="Nucleotide-diphossugar_trans"/>
</dbReference>
<reference evidence="5" key="1">
    <citation type="journal article" date="2017" name="PLoS ONE">
        <title>Genetic diversity of the O antigens of Proteus species and the development of a suspension array for molecular serotyping.</title>
        <authorList>
            <person name="Yu X."/>
            <person name="Torzewska A."/>
            <person name="Zhang X."/>
            <person name="Yin Z."/>
            <person name="Drzewiecka D."/>
            <person name="Cao H."/>
            <person name="Liu B."/>
            <person name="Knirel Y.A."/>
            <person name="Rozalski A."/>
            <person name="Wang L."/>
        </authorList>
    </citation>
    <scope>NUCLEOTIDE SEQUENCE</scope>
    <source>
        <strain evidence="5">PrK 66/57</strain>
    </source>
</reference>
<keyword evidence="3" id="KW-0472">Membrane</keyword>
<dbReference type="CDD" id="cd00761">
    <property type="entry name" value="Glyco_tranf_GTA_type"/>
    <property type="match status" value="1"/>
</dbReference>
<feature type="domain" description="Glycosyltransferase 2-like" evidence="4">
    <location>
        <begin position="3"/>
        <end position="129"/>
    </location>
</feature>
<dbReference type="AlphaFoldDB" id="A0A385JN59"/>